<dbReference type="OrthoDB" id="679091at2"/>
<evidence type="ECO:0000256" key="1">
    <source>
        <dbReference type="SAM" id="Phobius"/>
    </source>
</evidence>
<comment type="caution">
    <text evidence="2">The sequence shown here is derived from an EMBL/GenBank/DDBJ whole genome shotgun (WGS) entry which is preliminary data.</text>
</comment>
<dbReference type="Proteomes" id="UP000278351">
    <property type="component" value="Unassembled WGS sequence"/>
</dbReference>
<feature type="transmembrane region" description="Helical" evidence="1">
    <location>
        <begin position="21"/>
        <end position="40"/>
    </location>
</feature>
<evidence type="ECO:0000313" key="3">
    <source>
        <dbReference type="Proteomes" id="UP000278351"/>
    </source>
</evidence>
<evidence type="ECO:0000313" key="2">
    <source>
        <dbReference type="EMBL" id="RPE13505.1"/>
    </source>
</evidence>
<protein>
    <submittedName>
        <fullName evidence="2">Uncharacterized protein</fullName>
    </submittedName>
</protein>
<keyword evidence="1" id="KW-0472">Membrane</keyword>
<sequence>MGIKDRILSKTPPFFRKLRTVGLSLIAVGTTMAASVELLPVELSRVGGYLIVAGSAAVAVCQVVVKDKK</sequence>
<dbReference type="AlphaFoldDB" id="A0A3N4Q1Q6"/>
<accession>A0A3N4Q1Q6</accession>
<organism evidence="2 3">
    <name type="scientific">Chitinophaga lutea</name>
    <dbReference type="NCBI Taxonomy" id="2488634"/>
    <lineage>
        <taxon>Bacteria</taxon>
        <taxon>Pseudomonadati</taxon>
        <taxon>Bacteroidota</taxon>
        <taxon>Chitinophagia</taxon>
        <taxon>Chitinophagales</taxon>
        <taxon>Chitinophagaceae</taxon>
        <taxon>Chitinophaga</taxon>
    </lineage>
</organism>
<proteinExistence type="predicted"/>
<gene>
    <name evidence="2" type="ORF">EGT74_08320</name>
</gene>
<dbReference type="EMBL" id="RPDH01000001">
    <property type="protein sequence ID" value="RPE13505.1"/>
    <property type="molecule type" value="Genomic_DNA"/>
</dbReference>
<keyword evidence="1" id="KW-0812">Transmembrane</keyword>
<reference evidence="2 3" key="1">
    <citation type="submission" date="2018-11" db="EMBL/GenBank/DDBJ databases">
        <title>Chitinophaga lutea sp.nov., isolate from arsenic contaminated soil.</title>
        <authorList>
            <person name="Zong Y."/>
        </authorList>
    </citation>
    <scope>NUCLEOTIDE SEQUENCE [LARGE SCALE GENOMIC DNA]</scope>
    <source>
        <strain evidence="2 3">ZY74</strain>
    </source>
</reference>
<keyword evidence="3" id="KW-1185">Reference proteome</keyword>
<feature type="transmembrane region" description="Helical" evidence="1">
    <location>
        <begin position="46"/>
        <end position="65"/>
    </location>
</feature>
<name>A0A3N4Q1Q6_9BACT</name>
<dbReference type="RefSeq" id="WP_123846023.1">
    <property type="nucleotide sequence ID" value="NZ_RPDH01000001.1"/>
</dbReference>
<keyword evidence="1" id="KW-1133">Transmembrane helix</keyword>